<dbReference type="SUPFAM" id="SSF53474">
    <property type="entry name" value="alpha/beta-Hydrolases"/>
    <property type="match status" value="1"/>
</dbReference>
<dbReference type="InterPro" id="IPR013094">
    <property type="entry name" value="AB_hydrolase_3"/>
</dbReference>
<dbReference type="AlphaFoldDB" id="B8LZ04"/>
<dbReference type="InParanoid" id="B8LZ04"/>
<dbReference type="STRING" id="441959.B8LZ04"/>
<name>B8LZ04_TALSN</name>
<dbReference type="OrthoDB" id="408631at2759"/>
<feature type="domain" description="Alpha/beta hydrolase fold-3" evidence="2">
    <location>
        <begin position="74"/>
        <end position="301"/>
    </location>
</feature>
<dbReference type="Gene3D" id="3.40.50.1820">
    <property type="entry name" value="alpha/beta hydrolase"/>
    <property type="match status" value="1"/>
</dbReference>
<evidence type="ECO:0000256" key="1">
    <source>
        <dbReference type="ARBA" id="ARBA00022801"/>
    </source>
</evidence>
<dbReference type="PANTHER" id="PTHR48081:SF8">
    <property type="entry name" value="ALPHA_BETA HYDROLASE FOLD-3 DOMAIN-CONTAINING PROTEIN-RELATED"/>
    <property type="match status" value="1"/>
</dbReference>
<organism evidence="3 4">
    <name type="scientific">Talaromyces stipitatus (strain ATCC 10500 / CBS 375.48 / QM 6759 / NRRL 1006)</name>
    <name type="common">Penicillium stipitatum</name>
    <dbReference type="NCBI Taxonomy" id="441959"/>
    <lineage>
        <taxon>Eukaryota</taxon>
        <taxon>Fungi</taxon>
        <taxon>Dikarya</taxon>
        <taxon>Ascomycota</taxon>
        <taxon>Pezizomycotina</taxon>
        <taxon>Eurotiomycetes</taxon>
        <taxon>Eurotiomycetidae</taxon>
        <taxon>Eurotiales</taxon>
        <taxon>Trichocomaceae</taxon>
        <taxon>Talaromyces</taxon>
        <taxon>Talaromyces sect. Talaromyces</taxon>
    </lineage>
</organism>
<evidence type="ECO:0000259" key="2">
    <source>
        <dbReference type="Pfam" id="PF07859"/>
    </source>
</evidence>
<dbReference type="HOGENOM" id="CLU_012494_6_3_1"/>
<dbReference type="InterPro" id="IPR029058">
    <property type="entry name" value="AB_hydrolase_fold"/>
</dbReference>
<protein>
    <submittedName>
        <fullName evidence="3">Lipase/esterase, putative</fullName>
    </submittedName>
</protein>
<dbReference type="InterPro" id="IPR050300">
    <property type="entry name" value="GDXG_lipolytic_enzyme"/>
</dbReference>
<proteinExistence type="predicted"/>
<dbReference type="PhylomeDB" id="B8LZ04"/>
<dbReference type="EMBL" id="EQ962652">
    <property type="protein sequence ID" value="EED23512.1"/>
    <property type="molecule type" value="Genomic_DNA"/>
</dbReference>
<dbReference type="Proteomes" id="UP000001745">
    <property type="component" value="Unassembled WGS sequence"/>
</dbReference>
<dbReference type="VEuPathDB" id="FungiDB:TSTA_069330"/>
<keyword evidence="1" id="KW-0378">Hydrolase</keyword>
<dbReference type="Pfam" id="PF07859">
    <property type="entry name" value="Abhydrolase_3"/>
    <property type="match status" value="1"/>
</dbReference>
<dbReference type="OMA" id="IPINDGW"/>
<dbReference type="eggNOG" id="KOG1515">
    <property type="taxonomic scope" value="Eukaryota"/>
</dbReference>
<dbReference type="PANTHER" id="PTHR48081">
    <property type="entry name" value="AB HYDROLASE SUPERFAMILY PROTEIN C4A8.06C"/>
    <property type="match status" value="1"/>
</dbReference>
<keyword evidence="4" id="KW-1185">Reference proteome</keyword>
<accession>B8LZ04</accession>
<sequence length="329" mass="36756">MKPLHAEWSSFITQHPKIRHDDHQRNRDFYDSPAGHKFVTEVLTIDTTIPASDDHNIPIRIYTAKRSELSHGVVIFFHSGGFTSGSLETEDVSCRYMALSGPLTVLSVEYRLSPAYTFPVPVNDGWDAFRYIVTNLSSLVANLAPGMVNMVVSGTSSGGQLAAIVSQRAQTWMKGNISCAKITMSGVLLRAPVTVNGTDSHFIPPRLRDIHKSWCAELETTLLKRHEMEENHDALGVPLNERNSPEAYPLWGQFHGLPKVYIQICDVDILRDDAVCYAQSLRDAGVEVQESLYLDLPHIFWIYAHHLDVSKKAQEDCVQGLNWLLASTG</sequence>
<evidence type="ECO:0000313" key="4">
    <source>
        <dbReference type="Proteomes" id="UP000001745"/>
    </source>
</evidence>
<dbReference type="RefSeq" id="XP_002340899.1">
    <property type="nucleotide sequence ID" value="XM_002340858.1"/>
</dbReference>
<gene>
    <name evidence="3" type="ORF">TSTA_069330</name>
</gene>
<dbReference type="GO" id="GO:0016787">
    <property type="term" value="F:hydrolase activity"/>
    <property type="evidence" value="ECO:0007669"/>
    <property type="project" value="UniProtKB-KW"/>
</dbReference>
<dbReference type="GeneID" id="8103964"/>
<reference evidence="4" key="1">
    <citation type="journal article" date="2015" name="Genome Announc.">
        <title>Genome sequence of the AIDS-associated pathogen Penicillium marneffei (ATCC18224) and its near taxonomic relative Talaromyces stipitatus (ATCC10500).</title>
        <authorList>
            <person name="Nierman W.C."/>
            <person name="Fedorova-Abrams N.D."/>
            <person name="Andrianopoulos A."/>
        </authorList>
    </citation>
    <scope>NUCLEOTIDE SEQUENCE [LARGE SCALE GENOMIC DNA]</scope>
    <source>
        <strain evidence="4">ATCC 10500 / CBS 375.48 / QM 6759 / NRRL 1006</strain>
    </source>
</reference>
<evidence type="ECO:0000313" key="3">
    <source>
        <dbReference type="EMBL" id="EED23512.1"/>
    </source>
</evidence>